<sequence length="20" mass="2453">MALPTFWEINFRLDGDYNSY</sequence>
<evidence type="ECO:0000313" key="6">
    <source>
        <dbReference type="EMBL" id="CAF5016713.1"/>
    </source>
</evidence>
<comment type="caution">
    <text evidence="1">The sequence shown here is derived from an EMBL/GenBank/DDBJ whole genome shotgun (WGS) entry which is preliminary data.</text>
</comment>
<name>A0A8S2ZWC8_9BILA</name>
<dbReference type="Proteomes" id="UP000681720">
    <property type="component" value="Unassembled WGS sequence"/>
</dbReference>
<dbReference type="EMBL" id="CAJOBH010112099">
    <property type="protein sequence ID" value="CAF4666778.1"/>
    <property type="molecule type" value="Genomic_DNA"/>
</dbReference>
<evidence type="ECO:0000313" key="7">
    <source>
        <dbReference type="Proteomes" id="UP000681967"/>
    </source>
</evidence>
<dbReference type="EMBL" id="CAJOBJ010149950">
    <property type="protein sequence ID" value="CAF4801328.1"/>
    <property type="molecule type" value="Genomic_DNA"/>
</dbReference>
<evidence type="ECO:0000313" key="3">
    <source>
        <dbReference type="EMBL" id="CAF4801328.1"/>
    </source>
</evidence>
<accession>A0A8S2ZWC8</accession>
<feature type="non-terminal residue" evidence="1">
    <location>
        <position position="20"/>
    </location>
</feature>
<organism evidence="1 7">
    <name type="scientific">Rotaria magnacalcarata</name>
    <dbReference type="NCBI Taxonomy" id="392030"/>
    <lineage>
        <taxon>Eukaryota</taxon>
        <taxon>Metazoa</taxon>
        <taxon>Spiralia</taxon>
        <taxon>Gnathifera</taxon>
        <taxon>Rotifera</taxon>
        <taxon>Eurotatoria</taxon>
        <taxon>Bdelloidea</taxon>
        <taxon>Philodinida</taxon>
        <taxon>Philodinidae</taxon>
        <taxon>Rotaria</taxon>
    </lineage>
</organism>
<evidence type="ECO:0000313" key="2">
    <source>
        <dbReference type="EMBL" id="CAF4771258.1"/>
    </source>
</evidence>
<evidence type="ECO:0000313" key="5">
    <source>
        <dbReference type="EMBL" id="CAF4996561.1"/>
    </source>
</evidence>
<gene>
    <name evidence="1" type="ORF">BYL167_LOCUS42810</name>
    <name evidence="4" type="ORF">BYL167_LOCUS49779</name>
    <name evidence="3" type="ORF">GIL414_LOCUS47173</name>
    <name evidence="6" type="ORF">GIL414_LOCUS58166</name>
    <name evidence="2" type="ORF">SMN809_LOCUS45944</name>
    <name evidence="5" type="ORF">SMN809_LOCUS56569</name>
</gene>
<dbReference type="EMBL" id="CAJOBH010149402">
    <property type="protein sequence ID" value="CAF4840039.1"/>
    <property type="molecule type" value="Genomic_DNA"/>
</dbReference>
<dbReference type="Proteomes" id="UP000676336">
    <property type="component" value="Unassembled WGS sequence"/>
</dbReference>
<dbReference type="EMBL" id="CAJOBI010202792">
    <property type="protein sequence ID" value="CAF4996561.1"/>
    <property type="molecule type" value="Genomic_DNA"/>
</dbReference>
<evidence type="ECO:0000313" key="1">
    <source>
        <dbReference type="EMBL" id="CAF4666778.1"/>
    </source>
</evidence>
<proteinExistence type="predicted"/>
<dbReference type="EMBL" id="CAJOBJ010213466">
    <property type="protein sequence ID" value="CAF5016713.1"/>
    <property type="molecule type" value="Genomic_DNA"/>
</dbReference>
<protein>
    <submittedName>
        <fullName evidence="1">Uncharacterized protein</fullName>
    </submittedName>
</protein>
<dbReference type="AlphaFoldDB" id="A0A8S2ZWC8"/>
<dbReference type="EMBL" id="CAJOBI010141814">
    <property type="protein sequence ID" value="CAF4771258.1"/>
    <property type="molecule type" value="Genomic_DNA"/>
</dbReference>
<reference evidence="1" key="1">
    <citation type="submission" date="2021-02" db="EMBL/GenBank/DDBJ databases">
        <authorList>
            <person name="Nowell W R."/>
        </authorList>
    </citation>
    <scope>NUCLEOTIDE SEQUENCE</scope>
</reference>
<dbReference type="Proteomes" id="UP000681967">
    <property type="component" value="Unassembled WGS sequence"/>
</dbReference>
<evidence type="ECO:0000313" key="4">
    <source>
        <dbReference type="EMBL" id="CAF4840039.1"/>
    </source>
</evidence>